<dbReference type="GeneID" id="37022863"/>
<dbReference type="PROSITE" id="PS50011">
    <property type="entry name" value="PROTEIN_KINASE_DOM"/>
    <property type="match status" value="1"/>
</dbReference>
<sequence>MSGDKLQEKIAQLGLDDKDGSSSSSPTKHATRIDLASLRTNTMFEQRDAINQNQDKPINEWTVPPQRNGRTPRAATLFLGKDHERWQQYERERMDGPGGAGLRIAWRAGTSSTIQIGSHSNFESDDDEEYEEDRYSTYTSDTETDDHLSVGDGASTEAASSKGASSRRSSIRRSSSKSHGKAFPRIVQADHTRRGSAADSGSSSYSGGEFGSTDSPHFPNRPRRFSSNGPEAAFLRHETVIGIHTPRRDSSSSNTSSARVALAPLSQIKTPPSGRRSSISVSPHKNEKKEKSKGRGSPGKHQPIKHVRSTEMLEKAALAAASAISKERQGDRSISKEFLDEWDAVKKQDAETRYDPDRQYQASSSTALKLAPRRKPVRVEGTLYDRSGPFREGAVTDGLCVRFFSSEDASQTAAYESNASTSNDVAVADEEMVPTTYLITTPDNRVSSAAKLRRWAMDGEGKFYAAMEIKSIEAKMRAADPSTAGNGIPKSVLRGLRERYVDDLLDEVQKAETLNPDRTAVSHVLCTSDNKYLRLEEDYPEEAFFVIAGCEENELKPVVSLVFVNALRAITGFHSAGWLHGDIKLENLMFDESGKLVVIDYENANPFRGIPGGDGKVTLASYDWIPPEAFLGPQGRRAGPSADLWALGCNIVRAFALRDNVEDVDIREVLLGKGQEAFLSFRRTYLLRRPSSDKSNGRKSRRGSDVGVPGSATRPLPTAEDVDLSCLLGDEDEEEVNPYNPNQMVPPPAGPSPKRLLKRFATEAPDLLKLVIARCISDLPEERSIEAEMDCLRFADGLDPKLMEIGQRAVMTAIEVSGSAWVRPKLEEARRGLGL</sequence>
<dbReference type="EMBL" id="KZ819605">
    <property type="protein sequence ID" value="PWN32608.1"/>
    <property type="molecule type" value="Genomic_DNA"/>
</dbReference>
<protein>
    <recommendedName>
        <fullName evidence="2">Protein kinase domain-containing protein</fullName>
    </recommendedName>
</protein>
<organism evidence="3 4">
    <name type="scientific">Meira miltonrushii</name>
    <dbReference type="NCBI Taxonomy" id="1280837"/>
    <lineage>
        <taxon>Eukaryota</taxon>
        <taxon>Fungi</taxon>
        <taxon>Dikarya</taxon>
        <taxon>Basidiomycota</taxon>
        <taxon>Ustilaginomycotina</taxon>
        <taxon>Exobasidiomycetes</taxon>
        <taxon>Exobasidiales</taxon>
        <taxon>Brachybasidiaceae</taxon>
        <taxon>Meira</taxon>
    </lineage>
</organism>
<feature type="region of interest" description="Disordered" evidence="1">
    <location>
        <begin position="51"/>
        <end position="71"/>
    </location>
</feature>
<feature type="compositionally biased region" description="Polar residues" evidence="1">
    <location>
        <begin position="267"/>
        <end position="283"/>
    </location>
</feature>
<dbReference type="Gene3D" id="1.10.510.10">
    <property type="entry name" value="Transferase(Phosphotransferase) domain 1"/>
    <property type="match status" value="1"/>
</dbReference>
<feature type="compositionally biased region" description="Acidic residues" evidence="1">
    <location>
        <begin position="123"/>
        <end position="132"/>
    </location>
</feature>
<dbReference type="InterPro" id="IPR011009">
    <property type="entry name" value="Kinase-like_dom_sf"/>
</dbReference>
<proteinExistence type="predicted"/>
<feature type="compositionally biased region" description="Low complexity" evidence="1">
    <location>
        <begin position="195"/>
        <end position="207"/>
    </location>
</feature>
<evidence type="ECO:0000313" key="4">
    <source>
        <dbReference type="Proteomes" id="UP000245771"/>
    </source>
</evidence>
<accession>A0A316V6G4</accession>
<feature type="region of interest" description="Disordered" evidence="1">
    <location>
        <begin position="353"/>
        <end position="372"/>
    </location>
</feature>
<dbReference type="AlphaFoldDB" id="A0A316V6G4"/>
<dbReference type="Proteomes" id="UP000245771">
    <property type="component" value="Unassembled WGS sequence"/>
</dbReference>
<name>A0A316V6G4_9BASI</name>
<evidence type="ECO:0000313" key="3">
    <source>
        <dbReference type="EMBL" id="PWN32608.1"/>
    </source>
</evidence>
<gene>
    <name evidence="3" type="ORF">FA14DRAFT_181291</name>
</gene>
<dbReference type="InterPro" id="IPR000719">
    <property type="entry name" value="Prot_kinase_dom"/>
</dbReference>
<dbReference type="GO" id="GO:0005524">
    <property type="term" value="F:ATP binding"/>
    <property type="evidence" value="ECO:0007669"/>
    <property type="project" value="InterPro"/>
</dbReference>
<feature type="domain" description="Protein kinase" evidence="2">
    <location>
        <begin position="452"/>
        <end position="802"/>
    </location>
</feature>
<dbReference type="SUPFAM" id="SSF56112">
    <property type="entry name" value="Protein kinase-like (PK-like)"/>
    <property type="match status" value="1"/>
</dbReference>
<dbReference type="STRING" id="1280837.A0A316V6G4"/>
<feature type="region of interest" description="Disordered" evidence="1">
    <location>
        <begin position="690"/>
        <end position="717"/>
    </location>
</feature>
<dbReference type="RefSeq" id="XP_025352910.1">
    <property type="nucleotide sequence ID" value="XM_025501082.1"/>
</dbReference>
<feature type="compositionally biased region" description="Low complexity" evidence="1">
    <location>
        <begin position="158"/>
        <end position="168"/>
    </location>
</feature>
<feature type="region of interest" description="Disordered" evidence="1">
    <location>
        <begin position="1"/>
        <end position="31"/>
    </location>
</feature>
<dbReference type="Pfam" id="PF00069">
    <property type="entry name" value="Pkinase"/>
    <property type="match status" value="1"/>
</dbReference>
<feature type="region of interest" description="Disordered" evidence="1">
    <location>
        <begin position="116"/>
        <end position="230"/>
    </location>
</feature>
<dbReference type="OrthoDB" id="4062651at2759"/>
<feature type="region of interest" description="Disordered" evidence="1">
    <location>
        <begin position="243"/>
        <end position="306"/>
    </location>
</feature>
<dbReference type="SMART" id="SM00220">
    <property type="entry name" value="S_TKc"/>
    <property type="match status" value="1"/>
</dbReference>
<dbReference type="GO" id="GO:0004672">
    <property type="term" value="F:protein kinase activity"/>
    <property type="evidence" value="ECO:0007669"/>
    <property type="project" value="InterPro"/>
</dbReference>
<dbReference type="InParanoid" id="A0A316V6G4"/>
<evidence type="ECO:0000259" key="2">
    <source>
        <dbReference type="PROSITE" id="PS50011"/>
    </source>
</evidence>
<reference evidence="3 4" key="1">
    <citation type="journal article" date="2018" name="Mol. Biol. Evol.">
        <title>Broad Genomic Sampling Reveals a Smut Pathogenic Ancestry of the Fungal Clade Ustilaginomycotina.</title>
        <authorList>
            <person name="Kijpornyongpan T."/>
            <person name="Mondo S.J."/>
            <person name="Barry K."/>
            <person name="Sandor L."/>
            <person name="Lee J."/>
            <person name="Lipzen A."/>
            <person name="Pangilinan J."/>
            <person name="LaButti K."/>
            <person name="Hainaut M."/>
            <person name="Henrissat B."/>
            <person name="Grigoriev I.V."/>
            <person name="Spatafora J.W."/>
            <person name="Aime M.C."/>
        </authorList>
    </citation>
    <scope>NUCLEOTIDE SEQUENCE [LARGE SCALE GENOMIC DNA]</scope>
    <source>
        <strain evidence="3 4">MCA 3882</strain>
    </source>
</reference>
<feature type="compositionally biased region" description="Basic residues" evidence="1">
    <location>
        <begin position="169"/>
        <end position="182"/>
    </location>
</feature>
<keyword evidence="4" id="KW-1185">Reference proteome</keyword>
<evidence type="ECO:0000256" key="1">
    <source>
        <dbReference type="SAM" id="MobiDB-lite"/>
    </source>
</evidence>